<accession>A0A3P1WSQ3</accession>
<sequence length="232" mass="24388">MATTTTPTTSSRTPRTGFVVCLVIAVAMLIVSWVAYPHMAPELVTRPAGNGHGENSPSREFTSLALPIALVVVAALVALAPRVNPRFLERFPAGAVANVENSRRVLNTVLILVGVLFAALHLGLVALYLDVNIPLEAIMGSVAGLVVIGLGAVLPWTRPEGRFEHAALERYRAGSSRAYRPAGYLLMAGGLLTIILAWLSPTAAMVVGVGSVVAAFGLVLVRGLHSAVAKRR</sequence>
<keyword evidence="1" id="KW-0472">Membrane</keyword>
<feature type="transmembrane region" description="Helical" evidence="1">
    <location>
        <begin position="105"/>
        <end position="129"/>
    </location>
</feature>
<keyword evidence="1" id="KW-0812">Transmembrane</keyword>
<evidence type="ECO:0000256" key="1">
    <source>
        <dbReference type="SAM" id="Phobius"/>
    </source>
</evidence>
<feature type="transmembrane region" description="Helical" evidence="1">
    <location>
        <begin position="205"/>
        <end position="224"/>
    </location>
</feature>
<evidence type="ECO:0008006" key="4">
    <source>
        <dbReference type="Google" id="ProtNLM"/>
    </source>
</evidence>
<reference evidence="2 3" key="1">
    <citation type="submission" date="2018-11" db="EMBL/GenBank/DDBJ databases">
        <title>Genomes From Bacteria Associated with the Canine Oral Cavity: a Test Case for Automated Genome-Based Taxonomic Assignment.</title>
        <authorList>
            <person name="Coil D.A."/>
            <person name="Jospin G."/>
            <person name="Darling A.E."/>
            <person name="Wallis C."/>
            <person name="Davis I.J."/>
            <person name="Harris S."/>
            <person name="Eisen J.A."/>
            <person name="Holcombe L.J."/>
            <person name="O'Flynn C."/>
        </authorList>
    </citation>
    <scope>NUCLEOTIDE SEQUENCE [LARGE SCALE GENOMIC DNA]</scope>
    <source>
        <strain evidence="2 3">OH2822_COT-296</strain>
    </source>
</reference>
<feature type="transmembrane region" description="Helical" evidence="1">
    <location>
        <begin position="135"/>
        <end position="157"/>
    </location>
</feature>
<dbReference type="RefSeq" id="WP_125228946.1">
    <property type="nucleotide sequence ID" value="NZ_RQYT01000043.1"/>
</dbReference>
<dbReference type="Proteomes" id="UP000280935">
    <property type="component" value="Unassembled WGS sequence"/>
</dbReference>
<evidence type="ECO:0000313" key="2">
    <source>
        <dbReference type="EMBL" id="RRD48360.1"/>
    </source>
</evidence>
<feature type="transmembrane region" description="Helical" evidence="1">
    <location>
        <begin position="17"/>
        <end position="36"/>
    </location>
</feature>
<feature type="transmembrane region" description="Helical" evidence="1">
    <location>
        <begin position="178"/>
        <end position="199"/>
    </location>
</feature>
<comment type="caution">
    <text evidence="2">The sequence shown here is derived from an EMBL/GenBank/DDBJ whole genome shotgun (WGS) entry which is preliminary data.</text>
</comment>
<proteinExistence type="predicted"/>
<organism evidence="2 3">
    <name type="scientific">Arachnia propionica</name>
    <dbReference type="NCBI Taxonomy" id="1750"/>
    <lineage>
        <taxon>Bacteria</taxon>
        <taxon>Bacillati</taxon>
        <taxon>Actinomycetota</taxon>
        <taxon>Actinomycetes</taxon>
        <taxon>Propionibacteriales</taxon>
        <taxon>Propionibacteriaceae</taxon>
        <taxon>Arachnia</taxon>
    </lineage>
</organism>
<evidence type="ECO:0000313" key="3">
    <source>
        <dbReference type="Proteomes" id="UP000280935"/>
    </source>
</evidence>
<protein>
    <recommendedName>
        <fullName evidence="4">DUF1648 domain-containing protein</fullName>
    </recommendedName>
</protein>
<feature type="transmembrane region" description="Helical" evidence="1">
    <location>
        <begin position="64"/>
        <end position="84"/>
    </location>
</feature>
<name>A0A3P1WSQ3_9ACTN</name>
<keyword evidence="1" id="KW-1133">Transmembrane helix</keyword>
<dbReference type="EMBL" id="RQYT01000043">
    <property type="protein sequence ID" value="RRD48360.1"/>
    <property type="molecule type" value="Genomic_DNA"/>
</dbReference>
<gene>
    <name evidence="2" type="ORF">EII35_13270</name>
</gene>
<dbReference type="AlphaFoldDB" id="A0A3P1WSQ3"/>